<dbReference type="GO" id="GO:0008270">
    <property type="term" value="F:zinc ion binding"/>
    <property type="evidence" value="ECO:0007669"/>
    <property type="project" value="InterPro"/>
</dbReference>
<evidence type="ECO:0000259" key="1">
    <source>
        <dbReference type="Pfam" id="PF00643"/>
    </source>
</evidence>
<reference evidence="2" key="1">
    <citation type="submission" date="2021-03" db="EMBL/GenBank/DDBJ databases">
        <authorList>
            <person name="Bekaert M."/>
        </authorList>
    </citation>
    <scope>NUCLEOTIDE SEQUENCE</scope>
</reference>
<proteinExistence type="predicted"/>
<feature type="domain" description="B box-type" evidence="1">
    <location>
        <begin position="76"/>
        <end position="114"/>
    </location>
</feature>
<dbReference type="Gene3D" id="2.120.10.30">
    <property type="entry name" value="TolB, C-terminal domain"/>
    <property type="match status" value="1"/>
</dbReference>
<dbReference type="SUPFAM" id="SSF57845">
    <property type="entry name" value="B-box zinc-binding domain"/>
    <property type="match status" value="1"/>
</dbReference>
<dbReference type="EMBL" id="CAJPWZ010001994">
    <property type="protein sequence ID" value="CAG2228336.1"/>
    <property type="molecule type" value="Genomic_DNA"/>
</dbReference>
<gene>
    <name evidence="2" type="ORF">MEDL_41299</name>
</gene>
<dbReference type="Proteomes" id="UP000683360">
    <property type="component" value="Unassembled WGS sequence"/>
</dbReference>
<dbReference type="AlphaFoldDB" id="A0A8S3TCN2"/>
<accession>A0A8S3TCN2</accession>
<comment type="caution">
    <text evidence="2">The sequence shown here is derived from an EMBL/GenBank/DDBJ whole genome shotgun (WGS) entry which is preliminary data.</text>
</comment>
<dbReference type="PANTHER" id="PTHR24103">
    <property type="entry name" value="E3 UBIQUITIN-PROTEIN LIGASE TRIM"/>
    <property type="match status" value="1"/>
</dbReference>
<dbReference type="Pfam" id="PF00643">
    <property type="entry name" value="zf-B_box"/>
    <property type="match status" value="1"/>
</dbReference>
<dbReference type="OrthoDB" id="6100019at2759"/>
<protein>
    <recommendedName>
        <fullName evidence="1">B box-type domain-containing protein</fullName>
    </recommendedName>
</protein>
<name>A0A8S3TCN2_MYTED</name>
<evidence type="ECO:0000313" key="3">
    <source>
        <dbReference type="Proteomes" id="UP000683360"/>
    </source>
</evidence>
<dbReference type="Gene3D" id="3.30.160.60">
    <property type="entry name" value="Classic Zinc Finger"/>
    <property type="match status" value="1"/>
</dbReference>
<dbReference type="CDD" id="cd19776">
    <property type="entry name" value="Bbox2_TRIM25_C-IV"/>
    <property type="match status" value="1"/>
</dbReference>
<evidence type="ECO:0000313" key="2">
    <source>
        <dbReference type="EMBL" id="CAG2228336.1"/>
    </source>
</evidence>
<dbReference type="SUPFAM" id="SSF63825">
    <property type="entry name" value="YWTD domain"/>
    <property type="match status" value="1"/>
</dbReference>
<sequence>MTRGYSAKRLSILTFDNSCQVTGSKVCHPTFFVDPVAMSTQIQMHRNGVHRSMKVTRDHVLISTDDYRKIENVPVNLKCDTHGKKFDLYCKSHDVAICVACFPLLHKHCADVVISIDEAAKNAKISTALYDLEYAIKVALENMNHFINNLNVAFKNLEIEEQSVRKSIVEIRANINKHLDDLENKMLEELSKRVEIHQGIILLLENVDNFGKVKVEENTISLPFKDTKSDQAQIVHTPTGQSFDRTRLQLRQKFKIKDKNNITNVRGCGILPNSNLLIAILYDKNKVIMEYSVDGRHIRDISVSYQPFDFAIIDRIVQTVGFCEYIWTFTDQSLDGPRGISVDGDQNVFVEGRDYNSLMMIQYDGKVSKMLLTKSDGLDNPVPIHYNRDKKLLLVVCKENGDAFLSSVI</sequence>
<dbReference type="InterPro" id="IPR000315">
    <property type="entry name" value="Znf_B-box"/>
</dbReference>
<keyword evidence="3" id="KW-1185">Reference proteome</keyword>
<organism evidence="2 3">
    <name type="scientific">Mytilus edulis</name>
    <name type="common">Blue mussel</name>
    <dbReference type="NCBI Taxonomy" id="6550"/>
    <lineage>
        <taxon>Eukaryota</taxon>
        <taxon>Metazoa</taxon>
        <taxon>Spiralia</taxon>
        <taxon>Lophotrochozoa</taxon>
        <taxon>Mollusca</taxon>
        <taxon>Bivalvia</taxon>
        <taxon>Autobranchia</taxon>
        <taxon>Pteriomorphia</taxon>
        <taxon>Mytilida</taxon>
        <taxon>Mytiloidea</taxon>
        <taxon>Mytilidae</taxon>
        <taxon>Mytilinae</taxon>
        <taxon>Mytilus</taxon>
    </lineage>
</organism>
<dbReference type="InterPro" id="IPR011042">
    <property type="entry name" value="6-blade_b-propeller_TolB-like"/>
</dbReference>
<dbReference type="InterPro" id="IPR050143">
    <property type="entry name" value="TRIM/RBCC"/>
</dbReference>